<reference evidence="1 2" key="1">
    <citation type="journal article" date="2015" name="Stand. Genomic Sci.">
        <title>Complete genome sequence and description of Salinispira pacifica gen. nov., sp. nov., a novel spirochaete isolated form a hypersaline microbial mat.</title>
        <authorList>
            <person name="Ben Hania W."/>
            <person name="Joseph M."/>
            <person name="Schumann P."/>
            <person name="Bunk B."/>
            <person name="Fiebig A."/>
            <person name="Sproer C."/>
            <person name="Klenk H.P."/>
            <person name="Fardeau M.L."/>
            <person name="Spring S."/>
        </authorList>
    </citation>
    <scope>NUCLEOTIDE SEQUENCE [LARGE SCALE GENOMIC DNA]</scope>
    <source>
        <strain evidence="1 2">L21-RPul-D2</strain>
    </source>
</reference>
<dbReference type="Proteomes" id="UP000018680">
    <property type="component" value="Chromosome"/>
</dbReference>
<dbReference type="KEGG" id="slr:L21SP2_1455"/>
<keyword evidence="2" id="KW-1185">Reference proteome</keyword>
<name>V5WG85_9SPIO</name>
<organism evidence="1 2">
    <name type="scientific">Salinispira pacifica</name>
    <dbReference type="NCBI Taxonomy" id="1307761"/>
    <lineage>
        <taxon>Bacteria</taxon>
        <taxon>Pseudomonadati</taxon>
        <taxon>Spirochaetota</taxon>
        <taxon>Spirochaetia</taxon>
        <taxon>Spirochaetales</taxon>
        <taxon>Spirochaetaceae</taxon>
        <taxon>Salinispira</taxon>
    </lineage>
</organism>
<dbReference type="HOGENOM" id="CLU_3205083_0_0_12"/>
<protein>
    <submittedName>
        <fullName evidence="1">Uncharacterized protein</fullName>
    </submittedName>
</protein>
<accession>V5WG85</accession>
<dbReference type="STRING" id="1307761.L21SP2_1455"/>
<gene>
    <name evidence="1" type="ORF">L21SP2_1455</name>
</gene>
<evidence type="ECO:0000313" key="2">
    <source>
        <dbReference type="Proteomes" id="UP000018680"/>
    </source>
</evidence>
<dbReference type="AlphaFoldDB" id="V5WG85"/>
<dbReference type="EMBL" id="CP006939">
    <property type="protein sequence ID" value="AHC14852.1"/>
    <property type="molecule type" value="Genomic_DNA"/>
</dbReference>
<proteinExistence type="predicted"/>
<sequence>MKSCKTRFTYAILELESVCGGLRAFLHQLLHQLQQRGDIHAIFNS</sequence>
<evidence type="ECO:0000313" key="1">
    <source>
        <dbReference type="EMBL" id="AHC14852.1"/>
    </source>
</evidence>